<evidence type="ECO:0000256" key="8">
    <source>
        <dbReference type="SAM" id="MobiDB-lite"/>
    </source>
</evidence>
<feature type="region of interest" description="Disordered" evidence="8">
    <location>
        <begin position="1"/>
        <end position="102"/>
    </location>
</feature>
<dbReference type="OrthoDB" id="63267at2759"/>
<comment type="similarity">
    <text evidence="7">Belongs to the protein kinase superfamily.</text>
</comment>
<dbReference type="Proteomes" id="UP000265618">
    <property type="component" value="Unassembled WGS sequence"/>
</dbReference>
<dbReference type="PROSITE" id="PS00108">
    <property type="entry name" value="PROTEIN_KINASE_ST"/>
    <property type="match status" value="1"/>
</dbReference>
<feature type="binding site" evidence="6">
    <location>
        <position position="150"/>
    </location>
    <ligand>
        <name>ATP</name>
        <dbReference type="ChEBI" id="CHEBI:30616"/>
    </ligand>
</feature>
<dbReference type="AlphaFoldDB" id="A0A9K3D0Q2"/>
<dbReference type="EMBL" id="BDIP01002828">
    <property type="protein sequence ID" value="GIQ86889.1"/>
    <property type="molecule type" value="Genomic_DNA"/>
</dbReference>
<evidence type="ECO:0000313" key="10">
    <source>
        <dbReference type="EMBL" id="GIQ86889.1"/>
    </source>
</evidence>
<evidence type="ECO:0000256" key="7">
    <source>
        <dbReference type="RuleBase" id="RU000304"/>
    </source>
</evidence>
<keyword evidence="11" id="KW-1185">Reference proteome</keyword>
<feature type="compositionally biased region" description="Basic and acidic residues" evidence="8">
    <location>
        <begin position="35"/>
        <end position="47"/>
    </location>
</feature>
<dbReference type="InterPro" id="IPR008271">
    <property type="entry name" value="Ser/Thr_kinase_AS"/>
</dbReference>
<evidence type="ECO:0000256" key="6">
    <source>
        <dbReference type="PROSITE-ProRule" id="PRU10141"/>
    </source>
</evidence>
<feature type="compositionally biased region" description="Basic and acidic residues" evidence="8">
    <location>
        <begin position="56"/>
        <end position="82"/>
    </location>
</feature>
<dbReference type="SUPFAM" id="SSF56112">
    <property type="entry name" value="Protein kinase-like (PK-like)"/>
    <property type="match status" value="1"/>
</dbReference>
<organism evidence="10 11">
    <name type="scientific">Kipferlia bialata</name>
    <dbReference type="NCBI Taxonomy" id="797122"/>
    <lineage>
        <taxon>Eukaryota</taxon>
        <taxon>Metamonada</taxon>
        <taxon>Carpediemonas-like organisms</taxon>
        <taxon>Kipferlia</taxon>
    </lineage>
</organism>
<keyword evidence="4" id="KW-0418">Kinase</keyword>
<dbReference type="Pfam" id="PF00069">
    <property type="entry name" value="Pkinase"/>
    <property type="match status" value="1"/>
</dbReference>
<protein>
    <recommendedName>
        <fullName evidence="9">Protein kinase domain-containing protein</fullName>
    </recommendedName>
</protein>
<dbReference type="InterPro" id="IPR000719">
    <property type="entry name" value="Prot_kinase_dom"/>
</dbReference>
<feature type="compositionally biased region" description="Basic residues" evidence="8">
    <location>
        <begin position="83"/>
        <end position="92"/>
    </location>
</feature>
<keyword evidence="2" id="KW-0808">Transferase</keyword>
<evidence type="ECO:0000313" key="11">
    <source>
        <dbReference type="Proteomes" id="UP000265618"/>
    </source>
</evidence>
<reference evidence="10 11" key="1">
    <citation type="journal article" date="2018" name="PLoS ONE">
        <title>The draft genome of Kipferlia bialata reveals reductive genome evolution in fornicate parasites.</title>
        <authorList>
            <person name="Tanifuji G."/>
            <person name="Takabayashi S."/>
            <person name="Kume K."/>
            <person name="Takagi M."/>
            <person name="Nakayama T."/>
            <person name="Kamikawa R."/>
            <person name="Inagaki Y."/>
            <person name="Hashimoto T."/>
        </authorList>
    </citation>
    <scope>NUCLEOTIDE SEQUENCE [LARGE SCALE GENOMIC DNA]</scope>
    <source>
        <strain evidence="10">NY0173</strain>
    </source>
</reference>
<dbReference type="PROSITE" id="PS50011">
    <property type="entry name" value="PROTEIN_KINASE_DOM"/>
    <property type="match status" value="1"/>
</dbReference>
<dbReference type="FunFam" id="1.10.510.10:FF:000551">
    <property type="entry name" value="Non-specific serine/threonine protein kinase"/>
    <property type="match status" value="1"/>
</dbReference>
<dbReference type="GO" id="GO:0005952">
    <property type="term" value="C:cAMP-dependent protein kinase complex"/>
    <property type="evidence" value="ECO:0007669"/>
    <property type="project" value="TreeGrafter"/>
</dbReference>
<evidence type="ECO:0000256" key="3">
    <source>
        <dbReference type="ARBA" id="ARBA00022741"/>
    </source>
</evidence>
<feature type="domain" description="Protein kinase" evidence="9">
    <location>
        <begin position="121"/>
        <end position="308"/>
    </location>
</feature>
<feature type="non-terminal residue" evidence="10">
    <location>
        <position position="1"/>
    </location>
</feature>
<dbReference type="InterPro" id="IPR011009">
    <property type="entry name" value="Kinase-like_dom_sf"/>
</dbReference>
<evidence type="ECO:0000256" key="5">
    <source>
        <dbReference type="ARBA" id="ARBA00022840"/>
    </source>
</evidence>
<evidence type="ECO:0000256" key="2">
    <source>
        <dbReference type="ARBA" id="ARBA00022679"/>
    </source>
</evidence>
<dbReference type="GO" id="GO:0004691">
    <property type="term" value="F:cAMP-dependent protein kinase activity"/>
    <property type="evidence" value="ECO:0007669"/>
    <property type="project" value="TreeGrafter"/>
</dbReference>
<dbReference type="PROSITE" id="PS00107">
    <property type="entry name" value="PROTEIN_KINASE_ATP"/>
    <property type="match status" value="1"/>
</dbReference>
<keyword evidence="5 6" id="KW-0067">ATP-binding</keyword>
<keyword evidence="1 7" id="KW-0723">Serine/threonine-protein kinase</keyword>
<dbReference type="PANTHER" id="PTHR24353:SF37">
    <property type="entry name" value="CAMP-DEPENDENT PROTEIN KINASE CATALYTIC SUBUNIT PRKX"/>
    <property type="match status" value="1"/>
</dbReference>
<dbReference type="PANTHER" id="PTHR24353">
    <property type="entry name" value="CYCLIC NUCLEOTIDE-DEPENDENT PROTEIN KINASE"/>
    <property type="match status" value="1"/>
</dbReference>
<comment type="caution">
    <text evidence="10">The sequence shown here is derived from an EMBL/GenBank/DDBJ whole genome shotgun (WGS) entry which is preliminary data.</text>
</comment>
<feature type="compositionally biased region" description="Basic residues" evidence="8">
    <location>
        <begin position="24"/>
        <end position="34"/>
    </location>
</feature>
<name>A0A9K3D0Q2_9EUKA</name>
<sequence length="308" mass="36187">MSPHSSDDDEELEALVSLAPTKKEGRRHHRRHHRERDSDETPEEKKERRERRERRKEREREREARGESKSSRRDKDKDEDKERRKKHRKKRSKEKEREREQELVPVIHMPIPFDTVVPTDFESKTTVGIGTFGRVKLVKYKPSGEVYVLKIMNKRRLIALRQLTHITAEKDILKMVKNPFISKLHGTFSDEEHIYMCFEFVPGGELFHHLKVNGSFPLEVVKFYAAELVIVLGYLHSLNVCYRDLKPENILLAADGHLKLTDFGFAKLVTHKTYTQTGTPEYIAPEIINNTGHNKAVDWWSLGILIYE</sequence>
<dbReference type="Gene3D" id="1.10.510.10">
    <property type="entry name" value="Transferase(Phosphotransferase) domain 1"/>
    <property type="match status" value="1"/>
</dbReference>
<dbReference type="GO" id="GO:0005524">
    <property type="term" value="F:ATP binding"/>
    <property type="evidence" value="ECO:0007669"/>
    <property type="project" value="UniProtKB-UniRule"/>
</dbReference>
<gene>
    <name evidence="10" type="ORF">KIPB_008820</name>
</gene>
<evidence type="ECO:0000256" key="1">
    <source>
        <dbReference type="ARBA" id="ARBA00022527"/>
    </source>
</evidence>
<dbReference type="Gene3D" id="3.30.200.20">
    <property type="entry name" value="Phosphorylase Kinase, domain 1"/>
    <property type="match status" value="1"/>
</dbReference>
<proteinExistence type="inferred from homology"/>
<dbReference type="InterPro" id="IPR017441">
    <property type="entry name" value="Protein_kinase_ATP_BS"/>
</dbReference>
<feature type="compositionally biased region" description="Basic and acidic residues" evidence="8">
    <location>
        <begin position="93"/>
        <end position="102"/>
    </location>
</feature>
<dbReference type="SMART" id="SM00220">
    <property type="entry name" value="S_TKc"/>
    <property type="match status" value="1"/>
</dbReference>
<accession>A0A9K3D0Q2</accession>
<evidence type="ECO:0000259" key="9">
    <source>
        <dbReference type="PROSITE" id="PS50011"/>
    </source>
</evidence>
<evidence type="ECO:0000256" key="4">
    <source>
        <dbReference type="ARBA" id="ARBA00022777"/>
    </source>
</evidence>
<keyword evidence="3 6" id="KW-0547">Nucleotide-binding</keyword>